<gene>
    <name evidence="2" type="primary">FXYD4</name>
</gene>
<accession>A0A6P6C3V1</accession>
<reference evidence="2" key="1">
    <citation type="submission" date="2025-08" db="UniProtKB">
        <authorList>
            <consortium name="RefSeq"/>
        </authorList>
    </citation>
    <scope>IDENTIFICATION</scope>
    <source>
        <tissue evidence="2">Kidney</tissue>
    </source>
</reference>
<evidence type="ECO:0000313" key="1">
    <source>
        <dbReference type="Proteomes" id="UP000515202"/>
    </source>
</evidence>
<dbReference type="GeneID" id="105309189"/>
<name>A0A6P6C3V1_PTEVA</name>
<dbReference type="RefSeq" id="XP_023381835.1">
    <property type="nucleotide sequence ID" value="XM_023526067.1"/>
</dbReference>
<dbReference type="Proteomes" id="UP000515202">
    <property type="component" value="Unplaced"/>
</dbReference>
<dbReference type="AlphaFoldDB" id="A0A6P6C3V1"/>
<dbReference type="CTD" id="53828"/>
<sequence length="153" mass="16724">MTWLIKTVPSTMVANANASTIRSRAPYLRKLFHSSLQALPVPVEHRTSFMALPAPAPILFPPHLGAFLSNGEPLGSLLIRRLSKVYFQIKLVSLLLWFCDLLWGWVDWAGTLTSCSGKPRPLSSWGSRGGACTADASCGHTSVLRPTPRKPSL</sequence>
<evidence type="ECO:0000313" key="2">
    <source>
        <dbReference type="RefSeq" id="XP_023381835.1"/>
    </source>
</evidence>
<keyword evidence="1" id="KW-1185">Reference proteome</keyword>
<protein>
    <submittedName>
        <fullName evidence="2">FXYD domain-containing ion transport regulator 4 isoform X1</fullName>
    </submittedName>
</protein>
<proteinExistence type="predicted"/>
<organism evidence="1 2">
    <name type="scientific">Pteropus vampyrus</name>
    <name type="common">Large flying fox</name>
    <dbReference type="NCBI Taxonomy" id="132908"/>
    <lineage>
        <taxon>Eukaryota</taxon>
        <taxon>Metazoa</taxon>
        <taxon>Chordata</taxon>
        <taxon>Craniata</taxon>
        <taxon>Vertebrata</taxon>
        <taxon>Euteleostomi</taxon>
        <taxon>Mammalia</taxon>
        <taxon>Eutheria</taxon>
        <taxon>Laurasiatheria</taxon>
        <taxon>Chiroptera</taxon>
        <taxon>Yinpterochiroptera</taxon>
        <taxon>Pteropodoidea</taxon>
        <taxon>Pteropodidae</taxon>
        <taxon>Pteropodinae</taxon>
        <taxon>Pteropus</taxon>
    </lineage>
</organism>